<reference evidence="6 7" key="1">
    <citation type="journal article" date="2014" name="Nature">
        <title>An environmental bacterial taxon with a large and distinct metabolic repertoire.</title>
        <authorList>
            <person name="Wilson M.C."/>
            <person name="Mori T."/>
            <person name="Ruckert C."/>
            <person name="Uria A.R."/>
            <person name="Helf M.J."/>
            <person name="Takada K."/>
            <person name="Gernert C."/>
            <person name="Steffens U.A."/>
            <person name="Heycke N."/>
            <person name="Schmitt S."/>
            <person name="Rinke C."/>
            <person name="Helfrich E.J."/>
            <person name="Brachmann A.O."/>
            <person name="Gurgui C."/>
            <person name="Wakimoto T."/>
            <person name="Kracht M."/>
            <person name="Crusemann M."/>
            <person name="Hentschel U."/>
            <person name="Abe I."/>
            <person name="Matsunaga S."/>
            <person name="Kalinowski J."/>
            <person name="Takeyama H."/>
            <person name="Piel J."/>
        </authorList>
    </citation>
    <scope>NUCLEOTIDE SEQUENCE [LARGE SCALE GENOMIC DNA]</scope>
    <source>
        <strain evidence="7">TSY1</strain>
    </source>
</reference>
<dbReference type="Gene3D" id="3.40.190.10">
    <property type="entry name" value="Periplasmic binding protein-like II"/>
    <property type="match status" value="2"/>
</dbReference>
<protein>
    <recommendedName>
        <fullName evidence="5">SsuA/THI5-like domain-containing protein</fullName>
    </recommendedName>
</protein>
<dbReference type="Pfam" id="PF09084">
    <property type="entry name" value="NMT1"/>
    <property type="match status" value="1"/>
</dbReference>
<dbReference type="HOGENOM" id="CLU_028871_3_2_7"/>
<evidence type="ECO:0000256" key="2">
    <source>
        <dbReference type="ARBA" id="ARBA00010742"/>
    </source>
</evidence>
<dbReference type="InterPro" id="IPR015168">
    <property type="entry name" value="SsuA/THI5"/>
</dbReference>
<dbReference type="SUPFAM" id="SSF53850">
    <property type="entry name" value="Periplasmic binding protein-like II"/>
    <property type="match status" value="1"/>
</dbReference>
<comment type="similarity">
    <text evidence="2">Belongs to the bacterial solute-binding protein SsuA/TauA family.</text>
</comment>
<evidence type="ECO:0000256" key="3">
    <source>
        <dbReference type="ARBA" id="ARBA00022729"/>
    </source>
</evidence>
<keyword evidence="7" id="KW-1185">Reference proteome</keyword>
<feature type="signal peptide" evidence="4">
    <location>
        <begin position="1"/>
        <end position="24"/>
    </location>
</feature>
<evidence type="ECO:0000313" key="6">
    <source>
        <dbReference type="EMBL" id="ETW93151.1"/>
    </source>
</evidence>
<dbReference type="EMBL" id="AZHW01001295">
    <property type="protein sequence ID" value="ETW93151.1"/>
    <property type="molecule type" value="Genomic_DNA"/>
</dbReference>
<sequence>MQSTSRRSVCDACMLALICLTVLAACQQTPSQEPTHPPLKVGWHTWPGYFPIAIATHLNLFAKHGIRVEPILYESAVSSHPDLQAGKLDGATGTLADALLMDGRMPDSVRVVLVADYSDGGDVVVTTAEIAAVSDLRGKRVGARFGSFSELFVLTMLQKNGLTQSDVTLLKVEPKDVPVAIPQIIQAGHTWEPGISQALAKGLHILFSSTETPGLIPDLVIFRTQVIKTRPDDVRAFIAAWLEAVDYWQQHPEESHAAIAHVTGMGVAQISAQGLKLFNLKDNLQAFAPGTDTTSLYISGEINRTFLINSGGLTSAPVIERLLDGSFVSTLHRSLPTH</sequence>
<gene>
    <name evidence="6" type="ORF">ETSY1_40470</name>
</gene>
<dbReference type="Proteomes" id="UP000019141">
    <property type="component" value="Unassembled WGS sequence"/>
</dbReference>
<name>W4L714_ENTF1</name>
<dbReference type="PANTHER" id="PTHR30024:SF47">
    <property type="entry name" value="TAURINE-BINDING PERIPLASMIC PROTEIN"/>
    <property type="match status" value="1"/>
</dbReference>
<evidence type="ECO:0000259" key="5">
    <source>
        <dbReference type="Pfam" id="PF09084"/>
    </source>
</evidence>
<evidence type="ECO:0000256" key="1">
    <source>
        <dbReference type="ARBA" id="ARBA00004418"/>
    </source>
</evidence>
<proteinExistence type="inferred from homology"/>
<dbReference type="AlphaFoldDB" id="W4L714"/>
<comment type="caution">
    <text evidence="6">The sequence shown here is derived from an EMBL/GenBank/DDBJ whole genome shotgun (WGS) entry which is preliminary data.</text>
</comment>
<dbReference type="GO" id="GO:0042597">
    <property type="term" value="C:periplasmic space"/>
    <property type="evidence" value="ECO:0007669"/>
    <property type="project" value="UniProtKB-SubCell"/>
</dbReference>
<evidence type="ECO:0000313" key="7">
    <source>
        <dbReference type="Proteomes" id="UP000019141"/>
    </source>
</evidence>
<feature type="domain" description="SsuA/THI5-like" evidence="5">
    <location>
        <begin position="47"/>
        <end position="254"/>
    </location>
</feature>
<accession>W4L714</accession>
<dbReference type="PANTHER" id="PTHR30024">
    <property type="entry name" value="ALIPHATIC SULFONATES-BINDING PROTEIN-RELATED"/>
    <property type="match status" value="1"/>
</dbReference>
<keyword evidence="3 4" id="KW-0732">Signal</keyword>
<dbReference type="PROSITE" id="PS51257">
    <property type="entry name" value="PROKAR_LIPOPROTEIN"/>
    <property type="match status" value="1"/>
</dbReference>
<comment type="subcellular location">
    <subcellularLocation>
        <location evidence="1">Periplasm</location>
    </subcellularLocation>
</comment>
<organism evidence="6 7">
    <name type="scientific">Entotheonella factor</name>
    <dbReference type="NCBI Taxonomy" id="1429438"/>
    <lineage>
        <taxon>Bacteria</taxon>
        <taxon>Pseudomonadati</taxon>
        <taxon>Nitrospinota/Tectimicrobiota group</taxon>
        <taxon>Candidatus Tectimicrobiota</taxon>
        <taxon>Candidatus Entotheonellia</taxon>
        <taxon>Candidatus Entotheonellales</taxon>
        <taxon>Candidatus Entotheonellaceae</taxon>
        <taxon>Candidatus Entotheonella</taxon>
    </lineage>
</organism>
<evidence type="ECO:0000256" key="4">
    <source>
        <dbReference type="SAM" id="SignalP"/>
    </source>
</evidence>
<feature type="chain" id="PRO_5004844444" description="SsuA/THI5-like domain-containing protein" evidence="4">
    <location>
        <begin position="25"/>
        <end position="338"/>
    </location>
</feature>